<keyword evidence="1" id="KW-0479">Metal-binding</keyword>
<reference evidence="5" key="1">
    <citation type="submission" date="2018-05" db="EMBL/GenBank/DDBJ databases">
        <authorList>
            <person name="Lanie J.A."/>
            <person name="Ng W.-L."/>
            <person name="Kazmierczak K.M."/>
            <person name="Andrzejewski T.M."/>
            <person name="Davidsen T.M."/>
            <person name="Wayne K.J."/>
            <person name="Tettelin H."/>
            <person name="Glass J.I."/>
            <person name="Rusch D."/>
            <person name="Podicherti R."/>
            <person name="Tsui H.-C.T."/>
            <person name="Winkler M.E."/>
        </authorList>
    </citation>
    <scope>NUCLEOTIDE SEQUENCE</scope>
</reference>
<dbReference type="GO" id="GO:0046653">
    <property type="term" value="P:tetrahydrofolate metabolic process"/>
    <property type="evidence" value="ECO:0007669"/>
    <property type="project" value="TreeGrafter"/>
</dbReference>
<dbReference type="Pfam" id="PF02310">
    <property type="entry name" value="B12-binding"/>
    <property type="match status" value="1"/>
</dbReference>
<dbReference type="InterPro" id="IPR037010">
    <property type="entry name" value="VitB12-dep_Met_synth_activ_sf"/>
</dbReference>
<dbReference type="Gene3D" id="3.40.50.280">
    <property type="entry name" value="Cobalamin-binding domain"/>
    <property type="match status" value="1"/>
</dbReference>
<name>A0A383BTX7_9ZZZZ</name>
<dbReference type="Pfam" id="PF02965">
    <property type="entry name" value="Met_synt_B12"/>
    <property type="match status" value="1"/>
</dbReference>
<dbReference type="PROSITE" id="PS50974">
    <property type="entry name" value="ADOMET_ACTIVATION"/>
    <property type="match status" value="1"/>
</dbReference>
<dbReference type="GO" id="GO:0046872">
    <property type="term" value="F:metal ion binding"/>
    <property type="evidence" value="ECO:0007669"/>
    <property type="project" value="UniProtKB-KW"/>
</dbReference>
<dbReference type="GO" id="GO:0031419">
    <property type="term" value="F:cobalamin binding"/>
    <property type="evidence" value="ECO:0007669"/>
    <property type="project" value="InterPro"/>
</dbReference>
<evidence type="ECO:0000259" key="3">
    <source>
        <dbReference type="PROSITE" id="PS50974"/>
    </source>
</evidence>
<dbReference type="PANTHER" id="PTHR45833:SF1">
    <property type="entry name" value="METHIONINE SYNTHASE"/>
    <property type="match status" value="1"/>
</dbReference>
<dbReference type="InterPro" id="IPR050554">
    <property type="entry name" value="Met_Synthase/Corrinoid"/>
</dbReference>
<feature type="domain" description="B12-binding" evidence="4">
    <location>
        <begin position="1"/>
        <end position="101"/>
    </location>
</feature>
<dbReference type="GO" id="GO:0008705">
    <property type="term" value="F:methionine synthase activity"/>
    <property type="evidence" value="ECO:0007669"/>
    <property type="project" value="InterPro"/>
</dbReference>
<gene>
    <name evidence="5" type="ORF">METZ01_LOCUS476117</name>
</gene>
<organism evidence="5">
    <name type="scientific">marine metagenome</name>
    <dbReference type="NCBI Taxonomy" id="408172"/>
    <lineage>
        <taxon>unclassified sequences</taxon>
        <taxon>metagenomes</taxon>
        <taxon>ecological metagenomes</taxon>
    </lineage>
</organism>
<dbReference type="AlphaFoldDB" id="A0A383BTX7"/>
<evidence type="ECO:0000256" key="2">
    <source>
        <dbReference type="ARBA" id="ARBA00023285"/>
    </source>
</evidence>
<dbReference type="GO" id="GO:0050667">
    <property type="term" value="P:homocysteine metabolic process"/>
    <property type="evidence" value="ECO:0007669"/>
    <property type="project" value="TreeGrafter"/>
</dbReference>
<dbReference type="SUPFAM" id="SSF52242">
    <property type="entry name" value="Cobalamin (vitamin B12)-binding domain"/>
    <property type="match status" value="1"/>
</dbReference>
<dbReference type="Gene3D" id="1.10.288.10">
    <property type="entry name" value="Cobalamin-dependent Methionine Synthase, domain 2"/>
    <property type="match status" value="1"/>
</dbReference>
<dbReference type="PROSITE" id="PS51332">
    <property type="entry name" value="B12_BINDING"/>
    <property type="match status" value="1"/>
</dbReference>
<feature type="non-terminal residue" evidence="5">
    <location>
        <position position="244"/>
    </location>
</feature>
<evidence type="ECO:0000259" key="4">
    <source>
        <dbReference type="PROSITE" id="PS51332"/>
    </source>
</evidence>
<evidence type="ECO:0000313" key="5">
    <source>
        <dbReference type="EMBL" id="SVE23263.1"/>
    </source>
</evidence>
<protein>
    <recommendedName>
        <fullName evidence="6">B12-binding domain-containing protein</fullName>
    </recommendedName>
</protein>
<dbReference type="InterPro" id="IPR036724">
    <property type="entry name" value="Cobalamin-bd_sf"/>
</dbReference>
<dbReference type="InterPro" id="IPR006158">
    <property type="entry name" value="Cobalamin-bd"/>
</dbReference>
<dbReference type="GO" id="GO:0005829">
    <property type="term" value="C:cytosol"/>
    <property type="evidence" value="ECO:0007669"/>
    <property type="project" value="TreeGrafter"/>
</dbReference>
<evidence type="ECO:0008006" key="6">
    <source>
        <dbReference type="Google" id="ProtNLM"/>
    </source>
</evidence>
<dbReference type="SUPFAM" id="SSF56507">
    <property type="entry name" value="Methionine synthase activation domain-like"/>
    <property type="match status" value="1"/>
</dbReference>
<feature type="non-terminal residue" evidence="5">
    <location>
        <position position="1"/>
    </location>
</feature>
<dbReference type="InterPro" id="IPR004223">
    <property type="entry name" value="VitB12-dep_Met_synth_activ_dom"/>
</dbReference>
<evidence type="ECO:0000256" key="1">
    <source>
        <dbReference type="ARBA" id="ARBA00022723"/>
    </source>
</evidence>
<sequence>GVMVPCDKILKAAREENVDMIGLSGLITPSLDEMSHVAKEMHRGGFDLPLLIGGATTSREHTAVKIAPGYEMGTLHVLDASRAVGVVGKLLSENGREDFIATNTTLQDELREKHYSKRKAKPLLPIAKVRSLATQIDWRAEDIPQPEFTGVRSEDDFSLETLVEFIDWSPFFHAWELQGRYPKIFDDPAVGDKAKELFDDAKELLDRIVGEKLFTAKCAYGFFPANRIGDDVELFTDVTRTKRL</sequence>
<dbReference type="PANTHER" id="PTHR45833">
    <property type="entry name" value="METHIONINE SYNTHASE"/>
    <property type="match status" value="1"/>
</dbReference>
<accession>A0A383BTX7</accession>
<proteinExistence type="predicted"/>
<feature type="domain" description="AdoMet activation" evidence="3">
    <location>
        <begin position="117"/>
        <end position="244"/>
    </location>
</feature>
<dbReference type="EMBL" id="UINC01203145">
    <property type="protein sequence ID" value="SVE23263.1"/>
    <property type="molecule type" value="Genomic_DNA"/>
</dbReference>
<keyword evidence="2" id="KW-0170">Cobalt</keyword>